<gene>
    <name evidence="1" type="ORF">ACFOEK_14205</name>
</gene>
<proteinExistence type="predicted"/>
<organism evidence="1 2">
    <name type="scientific">Litoribrevibacter euphylliae</name>
    <dbReference type="NCBI Taxonomy" id="1834034"/>
    <lineage>
        <taxon>Bacteria</taxon>
        <taxon>Pseudomonadati</taxon>
        <taxon>Pseudomonadota</taxon>
        <taxon>Gammaproteobacteria</taxon>
        <taxon>Oceanospirillales</taxon>
        <taxon>Oceanospirillaceae</taxon>
        <taxon>Litoribrevibacter</taxon>
    </lineage>
</organism>
<evidence type="ECO:0000313" key="1">
    <source>
        <dbReference type="EMBL" id="MFC3152186.1"/>
    </source>
</evidence>
<comment type="caution">
    <text evidence="1">The sequence shown here is derived from an EMBL/GenBank/DDBJ whole genome shotgun (WGS) entry which is preliminary data.</text>
</comment>
<evidence type="ECO:0008006" key="3">
    <source>
        <dbReference type="Google" id="ProtNLM"/>
    </source>
</evidence>
<evidence type="ECO:0000313" key="2">
    <source>
        <dbReference type="Proteomes" id="UP001595476"/>
    </source>
</evidence>
<sequence>MKYMGFSLVEMMVVLLLATLLSLSCSEWFLSISRLYKAQQLLIESQEVGRFSLAYLNKSLAKAGAGLDTSEAVLKFQESGVSVQYQADLPTLGVSLNCLGNRAKGNVVEDTFLVDDYDYGGKELKCMSSGRGDWLTEGIEYIQYEVAVDQGSYINERFILGEFDGIPDAYVSEDEFDEAVMRPVALRVFLATYRPTKLNPQHLKYWKQEASSEQIKTDFTTLVLLPNT</sequence>
<dbReference type="RefSeq" id="WP_386722066.1">
    <property type="nucleotide sequence ID" value="NZ_JBHRSZ010000006.1"/>
</dbReference>
<keyword evidence="2" id="KW-1185">Reference proteome</keyword>
<name>A0ABV7HKZ4_9GAMM</name>
<dbReference type="Proteomes" id="UP001595476">
    <property type="component" value="Unassembled WGS sequence"/>
</dbReference>
<accession>A0ABV7HKZ4</accession>
<dbReference type="PROSITE" id="PS51257">
    <property type="entry name" value="PROKAR_LIPOPROTEIN"/>
    <property type="match status" value="1"/>
</dbReference>
<protein>
    <recommendedName>
        <fullName evidence="3">Prepilin-type N-terminal cleavage/methylation domain-containing protein</fullName>
    </recommendedName>
</protein>
<reference evidence="2" key="1">
    <citation type="journal article" date="2019" name="Int. J. Syst. Evol. Microbiol.">
        <title>The Global Catalogue of Microorganisms (GCM) 10K type strain sequencing project: providing services to taxonomists for standard genome sequencing and annotation.</title>
        <authorList>
            <consortium name="The Broad Institute Genomics Platform"/>
            <consortium name="The Broad Institute Genome Sequencing Center for Infectious Disease"/>
            <person name="Wu L."/>
            <person name="Ma J."/>
        </authorList>
    </citation>
    <scope>NUCLEOTIDE SEQUENCE [LARGE SCALE GENOMIC DNA]</scope>
    <source>
        <strain evidence="2">KCTC 52438</strain>
    </source>
</reference>
<dbReference type="EMBL" id="JBHRSZ010000006">
    <property type="protein sequence ID" value="MFC3152186.1"/>
    <property type="molecule type" value="Genomic_DNA"/>
</dbReference>